<keyword evidence="4" id="KW-1185">Reference proteome</keyword>
<evidence type="ECO:0000313" key="3">
    <source>
        <dbReference type="EMBL" id="KAL0176113.1"/>
    </source>
</evidence>
<dbReference type="InterPro" id="IPR052338">
    <property type="entry name" value="Transposase_5"/>
</dbReference>
<reference evidence="3 4" key="1">
    <citation type="submission" date="2024-05" db="EMBL/GenBank/DDBJ databases">
        <title>Genome sequencing and assembly of Indian major carp, Cirrhinus mrigala (Hamilton, 1822).</title>
        <authorList>
            <person name="Mohindra V."/>
            <person name="Chowdhury L.M."/>
            <person name="Lal K."/>
            <person name="Jena J.K."/>
        </authorList>
    </citation>
    <scope>NUCLEOTIDE SEQUENCE [LARGE SCALE GENOMIC DNA]</scope>
    <source>
        <strain evidence="3">CM1030</strain>
        <tissue evidence="3">Blood</tissue>
    </source>
</reference>
<comment type="caution">
    <text evidence="3">The sequence shown here is derived from an EMBL/GenBank/DDBJ whole genome shotgun (WGS) entry which is preliminary data.</text>
</comment>
<dbReference type="InterPro" id="IPR009057">
    <property type="entry name" value="Homeodomain-like_sf"/>
</dbReference>
<dbReference type="Pfam" id="PF01498">
    <property type="entry name" value="HTH_Tnp_Tc3_2"/>
    <property type="match status" value="1"/>
</dbReference>
<gene>
    <name evidence="3" type="ORF">M9458_028443</name>
</gene>
<feature type="domain" description="Transposase Tc1-like" evidence="1">
    <location>
        <begin position="90"/>
        <end position="134"/>
    </location>
</feature>
<protein>
    <recommendedName>
        <fullName evidence="5">Transposase</fullName>
    </recommendedName>
</protein>
<dbReference type="InterPro" id="IPR036388">
    <property type="entry name" value="WH-like_DNA-bd_sf"/>
</dbReference>
<dbReference type="InterPro" id="IPR002492">
    <property type="entry name" value="Transposase_Tc1-like"/>
</dbReference>
<feature type="non-terminal residue" evidence="3">
    <location>
        <position position="322"/>
    </location>
</feature>
<dbReference type="AlphaFoldDB" id="A0ABD0PPY7"/>
<dbReference type="InterPro" id="IPR036397">
    <property type="entry name" value="RNaseH_sf"/>
</dbReference>
<organism evidence="3 4">
    <name type="scientific">Cirrhinus mrigala</name>
    <name type="common">Mrigala</name>
    <dbReference type="NCBI Taxonomy" id="683832"/>
    <lineage>
        <taxon>Eukaryota</taxon>
        <taxon>Metazoa</taxon>
        <taxon>Chordata</taxon>
        <taxon>Craniata</taxon>
        <taxon>Vertebrata</taxon>
        <taxon>Euteleostomi</taxon>
        <taxon>Actinopterygii</taxon>
        <taxon>Neopterygii</taxon>
        <taxon>Teleostei</taxon>
        <taxon>Ostariophysi</taxon>
        <taxon>Cypriniformes</taxon>
        <taxon>Cyprinidae</taxon>
        <taxon>Labeoninae</taxon>
        <taxon>Labeonini</taxon>
        <taxon>Cirrhinus</taxon>
    </lineage>
</organism>
<dbReference type="Gene3D" id="1.10.10.10">
    <property type="entry name" value="Winged helix-like DNA-binding domain superfamily/Winged helix DNA-binding domain"/>
    <property type="match status" value="1"/>
</dbReference>
<evidence type="ECO:0000313" key="4">
    <source>
        <dbReference type="Proteomes" id="UP001529510"/>
    </source>
</evidence>
<dbReference type="PANTHER" id="PTHR23022:SF135">
    <property type="entry name" value="SI:DKEY-77F5.3"/>
    <property type="match status" value="1"/>
</dbReference>
<dbReference type="InterPro" id="IPR038717">
    <property type="entry name" value="Tc1-like_DDE_dom"/>
</dbReference>
<evidence type="ECO:0008006" key="5">
    <source>
        <dbReference type="Google" id="ProtNLM"/>
    </source>
</evidence>
<dbReference type="SUPFAM" id="SSF46689">
    <property type="entry name" value="Homeodomain-like"/>
    <property type="match status" value="1"/>
</dbReference>
<accession>A0ABD0PPY7</accession>
<name>A0ABD0PPY7_CIRMR</name>
<evidence type="ECO:0000259" key="2">
    <source>
        <dbReference type="Pfam" id="PF13358"/>
    </source>
</evidence>
<dbReference type="Gene3D" id="3.30.420.10">
    <property type="entry name" value="Ribonuclease H-like superfamily/Ribonuclease H"/>
    <property type="match status" value="1"/>
</dbReference>
<dbReference type="EMBL" id="JAMKFB020000014">
    <property type="protein sequence ID" value="KAL0176113.1"/>
    <property type="molecule type" value="Genomic_DNA"/>
</dbReference>
<dbReference type="PANTHER" id="PTHR23022">
    <property type="entry name" value="TRANSPOSABLE ELEMENT-RELATED"/>
    <property type="match status" value="1"/>
</dbReference>
<sequence length="322" mass="37283">MSQVFRERAIGMLTTGMSTRAVAHDLNVHFSTISRLQRRFRKFGSTSNRPHNCRPRVTTPAQDLHIQHLHLQDRLRPATRTAAAPVGLHNQRISAQTVRNRLREAHLHARHPHRGLDLTAVRRRNQLEWANAHIRWHLAPWRGVLFMDESRFTLYRADGRQHVWRRVGERFADVNVVDRVAHGGGGVMVWAVVCYGQRTQVHFIDGILNAKRYCDEILRPIVLPFIHNHHLMLQHDNARPHVARICTEFRETENIPVLAWPAYSPDMSPIEHVRDALDQRIRQPVPVPANIQQLRTAKRSGPTFHTCAIIMLSNQHLDMPHL</sequence>
<dbReference type="Proteomes" id="UP001529510">
    <property type="component" value="Unassembled WGS sequence"/>
</dbReference>
<evidence type="ECO:0000259" key="1">
    <source>
        <dbReference type="Pfam" id="PF01498"/>
    </source>
</evidence>
<dbReference type="Pfam" id="PF13358">
    <property type="entry name" value="DDE_3"/>
    <property type="match status" value="1"/>
</dbReference>
<proteinExistence type="predicted"/>
<feature type="domain" description="Tc1-like transposase DDE" evidence="2">
    <location>
        <begin position="144"/>
        <end position="283"/>
    </location>
</feature>